<proteinExistence type="predicted"/>
<sequence length="251" mass="29250">MSQDSVNALTDSISNINKALKEHDFDTIINETVLGIDELLPKIHMSFLEQRVMAFKRKGDVHQAYVTSLIMTREFPTFISGFLHAARILIQQRRFEHAIVMCKDGLEKNAQLSTKDPKYQELLQVQKLAQKGQNSKVDFMKLLPYDVITLVLKRLSMDDIINCMKVSKGWEQSILSCPSSFREWRIVPPADQREYDATEYDIIQQLSEHIWSLYVILQWEELAEQQIKNLFSNVTFPHLRSFTVYCTCKTR</sequence>
<gene>
    <name evidence="2" type="ORF">BDA99DRAFT_168047</name>
</gene>
<dbReference type="InterPro" id="IPR001810">
    <property type="entry name" value="F-box_dom"/>
</dbReference>
<dbReference type="SMART" id="SM00256">
    <property type="entry name" value="FBOX"/>
    <property type="match status" value="1"/>
</dbReference>
<dbReference type="Gene3D" id="1.20.1280.50">
    <property type="match status" value="1"/>
</dbReference>
<keyword evidence="3" id="KW-1185">Reference proteome</keyword>
<dbReference type="InterPro" id="IPR036047">
    <property type="entry name" value="F-box-like_dom_sf"/>
</dbReference>
<dbReference type="Proteomes" id="UP001209540">
    <property type="component" value="Unassembled WGS sequence"/>
</dbReference>
<dbReference type="EMBL" id="JAIXMP010000025">
    <property type="protein sequence ID" value="KAI9253960.1"/>
    <property type="molecule type" value="Genomic_DNA"/>
</dbReference>
<dbReference type="PROSITE" id="PS50181">
    <property type="entry name" value="FBOX"/>
    <property type="match status" value="1"/>
</dbReference>
<dbReference type="Pfam" id="PF00646">
    <property type="entry name" value="F-box"/>
    <property type="match status" value="1"/>
</dbReference>
<feature type="domain" description="F-box" evidence="1">
    <location>
        <begin position="137"/>
        <end position="187"/>
    </location>
</feature>
<name>A0AAD5K3H2_9FUNG</name>
<reference evidence="2" key="1">
    <citation type="journal article" date="2022" name="IScience">
        <title>Evolution of zygomycete secretomes and the origins of terrestrial fungal ecologies.</title>
        <authorList>
            <person name="Chang Y."/>
            <person name="Wang Y."/>
            <person name="Mondo S."/>
            <person name="Ahrendt S."/>
            <person name="Andreopoulos W."/>
            <person name="Barry K."/>
            <person name="Beard J."/>
            <person name="Benny G.L."/>
            <person name="Blankenship S."/>
            <person name="Bonito G."/>
            <person name="Cuomo C."/>
            <person name="Desiro A."/>
            <person name="Gervers K.A."/>
            <person name="Hundley H."/>
            <person name="Kuo A."/>
            <person name="LaButti K."/>
            <person name="Lang B.F."/>
            <person name="Lipzen A."/>
            <person name="O'Donnell K."/>
            <person name="Pangilinan J."/>
            <person name="Reynolds N."/>
            <person name="Sandor L."/>
            <person name="Smith M.E."/>
            <person name="Tsang A."/>
            <person name="Grigoriev I.V."/>
            <person name="Stajich J.E."/>
            <person name="Spatafora J.W."/>
        </authorList>
    </citation>
    <scope>NUCLEOTIDE SEQUENCE</scope>
    <source>
        <strain evidence="2">RSA 2281</strain>
    </source>
</reference>
<reference evidence="2" key="2">
    <citation type="submission" date="2023-02" db="EMBL/GenBank/DDBJ databases">
        <authorList>
            <consortium name="DOE Joint Genome Institute"/>
            <person name="Mondo S.J."/>
            <person name="Chang Y."/>
            <person name="Wang Y."/>
            <person name="Ahrendt S."/>
            <person name="Andreopoulos W."/>
            <person name="Barry K."/>
            <person name="Beard J."/>
            <person name="Benny G.L."/>
            <person name="Blankenship S."/>
            <person name="Bonito G."/>
            <person name="Cuomo C."/>
            <person name="Desiro A."/>
            <person name="Gervers K.A."/>
            <person name="Hundley H."/>
            <person name="Kuo A."/>
            <person name="LaButti K."/>
            <person name="Lang B.F."/>
            <person name="Lipzen A."/>
            <person name="O'Donnell K."/>
            <person name="Pangilinan J."/>
            <person name="Reynolds N."/>
            <person name="Sandor L."/>
            <person name="Smith M.W."/>
            <person name="Tsang A."/>
            <person name="Grigoriev I.V."/>
            <person name="Stajich J.E."/>
            <person name="Spatafora J.W."/>
        </authorList>
    </citation>
    <scope>NUCLEOTIDE SEQUENCE</scope>
    <source>
        <strain evidence="2">RSA 2281</strain>
    </source>
</reference>
<dbReference type="SUPFAM" id="SSF81383">
    <property type="entry name" value="F-box domain"/>
    <property type="match status" value="1"/>
</dbReference>
<comment type="caution">
    <text evidence="2">The sequence shown here is derived from an EMBL/GenBank/DDBJ whole genome shotgun (WGS) entry which is preliminary data.</text>
</comment>
<evidence type="ECO:0000313" key="2">
    <source>
        <dbReference type="EMBL" id="KAI9253960.1"/>
    </source>
</evidence>
<dbReference type="AlphaFoldDB" id="A0AAD5K3H2"/>
<organism evidence="2 3">
    <name type="scientific">Phascolomyces articulosus</name>
    <dbReference type="NCBI Taxonomy" id="60185"/>
    <lineage>
        <taxon>Eukaryota</taxon>
        <taxon>Fungi</taxon>
        <taxon>Fungi incertae sedis</taxon>
        <taxon>Mucoromycota</taxon>
        <taxon>Mucoromycotina</taxon>
        <taxon>Mucoromycetes</taxon>
        <taxon>Mucorales</taxon>
        <taxon>Lichtheimiaceae</taxon>
        <taxon>Phascolomyces</taxon>
    </lineage>
</organism>
<evidence type="ECO:0000259" key="1">
    <source>
        <dbReference type="PROSITE" id="PS50181"/>
    </source>
</evidence>
<evidence type="ECO:0000313" key="3">
    <source>
        <dbReference type="Proteomes" id="UP001209540"/>
    </source>
</evidence>
<protein>
    <recommendedName>
        <fullName evidence="1">F-box domain-containing protein</fullName>
    </recommendedName>
</protein>
<accession>A0AAD5K3H2</accession>